<keyword evidence="2" id="KW-0560">Oxidoreductase</keyword>
<dbReference type="Gene3D" id="1.20.120.450">
    <property type="entry name" value="dinb family like domain"/>
    <property type="match status" value="1"/>
</dbReference>
<dbReference type="EMBL" id="FONV01000003">
    <property type="protein sequence ID" value="SFE79116.1"/>
    <property type="molecule type" value="Genomic_DNA"/>
</dbReference>
<organism evidence="5 6">
    <name type="scientific">Actinoplanes philippinensis</name>
    <dbReference type="NCBI Taxonomy" id="35752"/>
    <lineage>
        <taxon>Bacteria</taxon>
        <taxon>Bacillati</taxon>
        <taxon>Actinomycetota</taxon>
        <taxon>Actinomycetes</taxon>
        <taxon>Micromonosporales</taxon>
        <taxon>Micromonosporaceae</taxon>
        <taxon>Actinoplanes</taxon>
    </lineage>
</organism>
<reference evidence="5 6" key="1">
    <citation type="submission" date="2016-10" db="EMBL/GenBank/DDBJ databases">
        <authorList>
            <person name="de Groot N.N."/>
        </authorList>
    </citation>
    <scope>NUCLEOTIDE SEQUENCE [LARGE SCALE GENOMIC DNA]</scope>
    <source>
        <strain evidence="5 6">DSM 43019</strain>
    </source>
</reference>
<dbReference type="InterPro" id="IPR002347">
    <property type="entry name" value="SDR_fam"/>
</dbReference>
<dbReference type="InterPro" id="IPR017520">
    <property type="entry name" value="CHP03086"/>
</dbReference>
<dbReference type="SUPFAM" id="SSF51735">
    <property type="entry name" value="NAD(P)-binding Rossmann-fold domains"/>
    <property type="match status" value="1"/>
</dbReference>
<dbReference type="InterPro" id="IPR017517">
    <property type="entry name" value="Maleyloyr_isom"/>
</dbReference>
<dbReference type="GO" id="GO:0005829">
    <property type="term" value="C:cytosol"/>
    <property type="evidence" value="ECO:0007669"/>
    <property type="project" value="TreeGrafter"/>
</dbReference>
<gene>
    <name evidence="5" type="ORF">SAMN05421541_103597</name>
</gene>
<dbReference type="InterPro" id="IPR024344">
    <property type="entry name" value="MDMPI_metal-binding"/>
</dbReference>
<dbReference type="GO" id="GO:0046872">
    <property type="term" value="F:metal ion binding"/>
    <property type="evidence" value="ECO:0007669"/>
    <property type="project" value="InterPro"/>
</dbReference>
<evidence type="ECO:0000259" key="4">
    <source>
        <dbReference type="Pfam" id="PF11716"/>
    </source>
</evidence>
<dbReference type="Pfam" id="PF00106">
    <property type="entry name" value="adh_short"/>
    <property type="match status" value="1"/>
</dbReference>
<comment type="similarity">
    <text evidence="1 3">Belongs to the short-chain dehydrogenases/reductases (SDR) family.</text>
</comment>
<sequence length="482" mass="50421">MSGPKRVVLITGCSSGIGRETALLAARAGFTTIATARDPGRLAGEPFEARRMDVTDEESIAGCLAGVIADHGRLDAVVNNAGVANTFTSVETAGMAPFRAGFEVNLFGVVAVTRAALPLLRATGGRVVTVGSTRGLIGQPFNEAYSAAKFAVEGFLESLAPMAAATGVRVVLVEPGPVLGTAFGANAGVTRESLLAEAGPYTEALTDYLDQVARGGHPGAQTGRDVAEVLLRALTDEAPPFRIMTSDWGTEYARTKLADPSGAAVLAMTRSLLLPHTLDLHRRAVLRTVALVDAIGDEQWKQPTPCAEWTLAELVEHMTRENRGFAAAVRGERMSAAGWDTPIGADLRAEHASSADEVIASFAGESALARTVWLPAIRDGITLPAREALGFHLLDAVAHGWDVAAATGRPFDADDDTLAAVRAVAESDVPDGPRRRRPGATFAPAVAVPDDAPGLDRLLAFLGRDPGFRSARSPGSPFRGPR</sequence>
<dbReference type="SUPFAM" id="SSF109854">
    <property type="entry name" value="DinB/YfiT-like putative metalloenzymes"/>
    <property type="match status" value="1"/>
</dbReference>
<dbReference type="AlphaFoldDB" id="A0A1I2DEZ3"/>
<evidence type="ECO:0000256" key="2">
    <source>
        <dbReference type="ARBA" id="ARBA00023002"/>
    </source>
</evidence>
<dbReference type="GO" id="GO:0016491">
    <property type="term" value="F:oxidoreductase activity"/>
    <property type="evidence" value="ECO:0007669"/>
    <property type="project" value="UniProtKB-KW"/>
</dbReference>
<keyword evidence="6" id="KW-1185">Reference proteome</keyword>
<proteinExistence type="inferred from homology"/>
<dbReference type="Gene3D" id="3.40.50.720">
    <property type="entry name" value="NAD(P)-binding Rossmann-like Domain"/>
    <property type="match status" value="1"/>
</dbReference>
<dbReference type="InterPro" id="IPR020904">
    <property type="entry name" value="Sc_DH/Rdtase_CS"/>
</dbReference>
<dbReference type="PANTHER" id="PTHR43391">
    <property type="entry name" value="RETINOL DEHYDROGENASE-RELATED"/>
    <property type="match status" value="1"/>
</dbReference>
<dbReference type="NCBIfam" id="TIGR03086">
    <property type="entry name" value="TIGR03086 family metal-binding protein"/>
    <property type="match status" value="1"/>
</dbReference>
<protein>
    <submittedName>
        <fullName evidence="5">TIGR03086 family protein</fullName>
    </submittedName>
</protein>
<accession>A0A1I2DEZ3</accession>
<dbReference type="Pfam" id="PF11716">
    <property type="entry name" value="MDMPI_N"/>
    <property type="match status" value="1"/>
</dbReference>
<feature type="domain" description="Mycothiol-dependent maleylpyruvate isomerase metal-binding" evidence="4">
    <location>
        <begin position="283"/>
        <end position="404"/>
    </location>
</feature>
<dbReference type="InterPro" id="IPR034660">
    <property type="entry name" value="DinB/YfiT-like"/>
</dbReference>
<evidence type="ECO:0000256" key="3">
    <source>
        <dbReference type="RuleBase" id="RU000363"/>
    </source>
</evidence>
<dbReference type="STRING" id="35752.SAMN05421541_103597"/>
<name>A0A1I2DEZ3_9ACTN</name>
<dbReference type="NCBIfam" id="TIGR03083">
    <property type="entry name" value="maleylpyruvate isomerase family mycothiol-dependent enzyme"/>
    <property type="match status" value="1"/>
</dbReference>
<dbReference type="PRINTS" id="PR00080">
    <property type="entry name" value="SDRFAMILY"/>
</dbReference>
<evidence type="ECO:0000256" key="1">
    <source>
        <dbReference type="ARBA" id="ARBA00006484"/>
    </source>
</evidence>
<evidence type="ECO:0000313" key="6">
    <source>
        <dbReference type="Proteomes" id="UP000199645"/>
    </source>
</evidence>
<dbReference type="InterPro" id="IPR036291">
    <property type="entry name" value="NAD(P)-bd_dom_sf"/>
</dbReference>
<dbReference type="Proteomes" id="UP000199645">
    <property type="component" value="Unassembled WGS sequence"/>
</dbReference>
<dbReference type="OrthoDB" id="5185819at2"/>
<evidence type="ECO:0000313" key="5">
    <source>
        <dbReference type="EMBL" id="SFE79116.1"/>
    </source>
</evidence>
<dbReference type="PROSITE" id="PS00061">
    <property type="entry name" value="ADH_SHORT"/>
    <property type="match status" value="1"/>
</dbReference>
<dbReference type="PRINTS" id="PR00081">
    <property type="entry name" value="GDHRDH"/>
</dbReference>
<dbReference type="PANTHER" id="PTHR43391:SF86">
    <property type="entry name" value="SHORT-CHAIN DEHYDROGENASE_REDUCTASE FAMILY PROTEIN"/>
    <property type="match status" value="1"/>
</dbReference>